<dbReference type="Pfam" id="PF00356">
    <property type="entry name" value="LacI"/>
    <property type="match status" value="1"/>
</dbReference>
<dbReference type="InterPro" id="IPR046335">
    <property type="entry name" value="LacI/GalR-like_sensor"/>
</dbReference>
<dbReference type="InterPro" id="IPR028082">
    <property type="entry name" value="Peripla_BP_I"/>
</dbReference>
<evidence type="ECO:0000259" key="4">
    <source>
        <dbReference type="PROSITE" id="PS50932"/>
    </source>
</evidence>
<name>A0ABS4SY99_9MICC</name>
<organism evidence="5 6">
    <name type="scientific">Nesterenkonia lacusekhoensis</name>
    <dbReference type="NCBI Taxonomy" id="150832"/>
    <lineage>
        <taxon>Bacteria</taxon>
        <taxon>Bacillati</taxon>
        <taxon>Actinomycetota</taxon>
        <taxon>Actinomycetes</taxon>
        <taxon>Micrococcales</taxon>
        <taxon>Micrococcaceae</taxon>
        <taxon>Nesterenkonia</taxon>
    </lineage>
</organism>
<sequence length="346" mass="36324">MRLTDIAARAGVSTATVSRVLNGRPGVGEETRAAVMAAVEELGYTRAEAGRPRHRPTGLIGLIVGEMSNPIFPAFAQGIEHAAAGAGYTQLLCTGSPGGISEQDYLDMLQRHQVDGIVIVSGQHSDTEADLSRYRQLDDLNIPLVVINGTQEEIQAPALSTDEHAAMDLAVRHLAAQGHRRIGLATGPTQFVPTLRKIEGFQTAVARHLPEDPEGGELANSLFTLEGGVAAGTDLIQRGCTAVVCGSDVMALGVIRAARSAGLDVPRDLSVVGFDDSSMVAFTDPPLTTLRQPVDALCRSAMATLLRQIQNQSAELPASAELLFEPELVVRGSTAAAPAELAEPAS</sequence>
<keyword evidence="3" id="KW-0804">Transcription</keyword>
<evidence type="ECO:0000256" key="1">
    <source>
        <dbReference type="ARBA" id="ARBA00023015"/>
    </source>
</evidence>
<dbReference type="EMBL" id="JAGINX010000001">
    <property type="protein sequence ID" value="MBP2317163.1"/>
    <property type="molecule type" value="Genomic_DNA"/>
</dbReference>
<evidence type="ECO:0000313" key="5">
    <source>
        <dbReference type="EMBL" id="MBP2317163.1"/>
    </source>
</evidence>
<dbReference type="RefSeq" id="WP_210047374.1">
    <property type="nucleotide sequence ID" value="NZ_JAGINX010000001.1"/>
</dbReference>
<dbReference type="Proteomes" id="UP001519331">
    <property type="component" value="Unassembled WGS sequence"/>
</dbReference>
<dbReference type="Gene3D" id="3.40.50.2300">
    <property type="match status" value="2"/>
</dbReference>
<dbReference type="CDD" id="cd06292">
    <property type="entry name" value="PBP1_AglR_RafR-like"/>
    <property type="match status" value="1"/>
</dbReference>
<gene>
    <name evidence="5" type="ORF">JOF45_000182</name>
</gene>
<dbReference type="InterPro" id="IPR000843">
    <property type="entry name" value="HTH_LacI"/>
</dbReference>
<comment type="caution">
    <text evidence="5">The sequence shown here is derived from an EMBL/GenBank/DDBJ whole genome shotgun (WGS) entry which is preliminary data.</text>
</comment>
<dbReference type="PROSITE" id="PS00356">
    <property type="entry name" value="HTH_LACI_1"/>
    <property type="match status" value="1"/>
</dbReference>
<dbReference type="PRINTS" id="PR00036">
    <property type="entry name" value="HTHLACI"/>
</dbReference>
<keyword evidence="6" id="KW-1185">Reference proteome</keyword>
<dbReference type="PANTHER" id="PTHR30146">
    <property type="entry name" value="LACI-RELATED TRANSCRIPTIONAL REPRESSOR"/>
    <property type="match status" value="1"/>
</dbReference>
<dbReference type="SUPFAM" id="SSF47413">
    <property type="entry name" value="lambda repressor-like DNA-binding domains"/>
    <property type="match status" value="1"/>
</dbReference>
<dbReference type="Gene3D" id="1.10.260.40">
    <property type="entry name" value="lambda repressor-like DNA-binding domains"/>
    <property type="match status" value="1"/>
</dbReference>
<evidence type="ECO:0000256" key="2">
    <source>
        <dbReference type="ARBA" id="ARBA00023125"/>
    </source>
</evidence>
<keyword evidence="2 5" id="KW-0238">DNA-binding</keyword>
<proteinExistence type="predicted"/>
<evidence type="ECO:0000313" key="6">
    <source>
        <dbReference type="Proteomes" id="UP001519331"/>
    </source>
</evidence>
<feature type="domain" description="HTH lacI-type" evidence="4">
    <location>
        <begin position="1"/>
        <end position="55"/>
    </location>
</feature>
<dbReference type="PROSITE" id="PS50932">
    <property type="entry name" value="HTH_LACI_2"/>
    <property type="match status" value="1"/>
</dbReference>
<dbReference type="SUPFAM" id="SSF53822">
    <property type="entry name" value="Periplasmic binding protein-like I"/>
    <property type="match status" value="1"/>
</dbReference>
<dbReference type="GO" id="GO:0003677">
    <property type="term" value="F:DNA binding"/>
    <property type="evidence" value="ECO:0007669"/>
    <property type="project" value="UniProtKB-KW"/>
</dbReference>
<keyword evidence="1" id="KW-0805">Transcription regulation</keyword>
<dbReference type="SMART" id="SM00354">
    <property type="entry name" value="HTH_LACI"/>
    <property type="match status" value="1"/>
</dbReference>
<evidence type="ECO:0000256" key="3">
    <source>
        <dbReference type="ARBA" id="ARBA00023163"/>
    </source>
</evidence>
<dbReference type="InterPro" id="IPR010982">
    <property type="entry name" value="Lambda_DNA-bd_dom_sf"/>
</dbReference>
<protein>
    <submittedName>
        <fullName evidence="5">DNA-binding LacI/PurR family transcriptional regulator</fullName>
    </submittedName>
</protein>
<dbReference type="CDD" id="cd01392">
    <property type="entry name" value="HTH_LacI"/>
    <property type="match status" value="1"/>
</dbReference>
<dbReference type="PANTHER" id="PTHR30146:SF153">
    <property type="entry name" value="LACTOSE OPERON REPRESSOR"/>
    <property type="match status" value="1"/>
</dbReference>
<dbReference type="Pfam" id="PF13377">
    <property type="entry name" value="Peripla_BP_3"/>
    <property type="match status" value="1"/>
</dbReference>
<reference evidence="5 6" key="1">
    <citation type="submission" date="2021-03" db="EMBL/GenBank/DDBJ databases">
        <title>Sequencing the genomes of 1000 actinobacteria strains.</title>
        <authorList>
            <person name="Klenk H.-P."/>
        </authorList>
    </citation>
    <scope>NUCLEOTIDE SEQUENCE [LARGE SCALE GENOMIC DNA]</scope>
    <source>
        <strain evidence="5 6">DSM 12544</strain>
    </source>
</reference>
<accession>A0ABS4SY99</accession>